<organism evidence="1 2">
    <name type="scientific">Paramylibacter kogurei</name>
    <dbReference type="NCBI Taxonomy" id="1889778"/>
    <lineage>
        <taxon>Bacteria</taxon>
        <taxon>Pseudomonadati</taxon>
        <taxon>Pseudomonadota</taxon>
        <taxon>Alphaproteobacteria</taxon>
        <taxon>Rhodobacterales</taxon>
        <taxon>Paracoccaceae</taxon>
        <taxon>Paramylibacter</taxon>
    </lineage>
</organism>
<dbReference type="AlphaFoldDB" id="A0A2G5K6E9"/>
<dbReference type="Proteomes" id="UP000231516">
    <property type="component" value="Unassembled WGS sequence"/>
</dbReference>
<name>A0A2G5K6E9_9RHOB</name>
<dbReference type="InterPro" id="IPR010710">
    <property type="entry name" value="DUF1289"/>
</dbReference>
<dbReference type="OrthoDB" id="9811423at2"/>
<gene>
    <name evidence="1" type="ORF">BFP76_03365</name>
</gene>
<dbReference type="PANTHER" id="PTHR35175:SF2">
    <property type="entry name" value="DUF1289 DOMAIN-CONTAINING PROTEIN"/>
    <property type="match status" value="1"/>
</dbReference>
<sequence>MSENDLGEVWKRDEVESPCVKLCVIHEASGYCMGCYRTRHEIAGWSRMDDDARIALKETLPTRASAIKGKRRGRNR</sequence>
<dbReference type="PANTHER" id="PTHR35175">
    <property type="entry name" value="DUF1289 DOMAIN-CONTAINING PROTEIN"/>
    <property type="match status" value="1"/>
</dbReference>
<proteinExistence type="predicted"/>
<protein>
    <recommendedName>
        <fullName evidence="3">DUF1289 domain-containing protein</fullName>
    </recommendedName>
</protein>
<evidence type="ECO:0000313" key="2">
    <source>
        <dbReference type="Proteomes" id="UP000231516"/>
    </source>
</evidence>
<reference evidence="1 2" key="1">
    <citation type="submission" date="2016-08" db="EMBL/GenBank/DDBJ databases">
        <title>Draft genome of Amylibacter sp. strain 4G11.</title>
        <authorList>
            <person name="Wong S.-K."/>
            <person name="Hamasaki K."/>
            <person name="Yoshizawa S."/>
        </authorList>
    </citation>
    <scope>NUCLEOTIDE SEQUENCE [LARGE SCALE GENOMIC DNA]</scope>
    <source>
        <strain evidence="1 2">4G11</strain>
    </source>
</reference>
<dbReference type="EMBL" id="MDGM01000012">
    <property type="protein sequence ID" value="PIB24274.1"/>
    <property type="molecule type" value="Genomic_DNA"/>
</dbReference>
<comment type="caution">
    <text evidence="1">The sequence shown here is derived from an EMBL/GenBank/DDBJ whole genome shotgun (WGS) entry which is preliminary data.</text>
</comment>
<dbReference type="Pfam" id="PF06945">
    <property type="entry name" value="DUF1289"/>
    <property type="match status" value="1"/>
</dbReference>
<keyword evidence="2" id="KW-1185">Reference proteome</keyword>
<accession>A0A2G5K6E9</accession>
<evidence type="ECO:0000313" key="1">
    <source>
        <dbReference type="EMBL" id="PIB24274.1"/>
    </source>
</evidence>
<evidence type="ECO:0008006" key="3">
    <source>
        <dbReference type="Google" id="ProtNLM"/>
    </source>
</evidence>
<dbReference type="RefSeq" id="WP_099592577.1">
    <property type="nucleotide sequence ID" value="NZ_MDGM01000012.1"/>
</dbReference>